<evidence type="ECO:0000313" key="1">
    <source>
        <dbReference type="EMBL" id="MEK8034442.1"/>
    </source>
</evidence>
<accession>A0ABU9C059</accession>
<keyword evidence="2" id="KW-1185">Reference proteome</keyword>
<dbReference type="RefSeq" id="WP_341428871.1">
    <property type="nucleotide sequence ID" value="NZ_JBBUTG010000029.1"/>
</dbReference>
<name>A0ABU9C059_9BURK</name>
<proteinExistence type="predicted"/>
<comment type="caution">
    <text evidence="1">The sequence shown here is derived from an EMBL/GenBank/DDBJ whole genome shotgun (WGS) entry which is preliminary data.</text>
</comment>
<evidence type="ECO:0000313" key="2">
    <source>
        <dbReference type="Proteomes" id="UP001371218"/>
    </source>
</evidence>
<organism evidence="1 2">
    <name type="scientific">Ideonella lacteola</name>
    <dbReference type="NCBI Taxonomy" id="2984193"/>
    <lineage>
        <taxon>Bacteria</taxon>
        <taxon>Pseudomonadati</taxon>
        <taxon>Pseudomonadota</taxon>
        <taxon>Betaproteobacteria</taxon>
        <taxon>Burkholderiales</taxon>
        <taxon>Sphaerotilaceae</taxon>
        <taxon>Ideonella</taxon>
    </lineage>
</organism>
<sequence length="155" mass="17586">MARVDARPGEFQLLRGSIDAKPGQLPEPIRFEFEFQKMQPSEQWRPTINLCVYAGNEEQVMCLQVMKTSELAQLVPRVLITVDKSSEVQKKETSFLLEAKSTHTLDVNFSKTVTSFRIDGRLVHEQPSSLVLDAYYFSCSSAVCGFNIYQPPGRH</sequence>
<reference evidence="1 2" key="1">
    <citation type="submission" date="2024-04" db="EMBL/GenBank/DDBJ databases">
        <title>Novel species of the genus Ideonella isolated from streams.</title>
        <authorList>
            <person name="Lu H."/>
        </authorList>
    </citation>
    <scope>NUCLEOTIDE SEQUENCE [LARGE SCALE GENOMIC DNA]</scope>
    <source>
        <strain evidence="1 2">DXS29W</strain>
    </source>
</reference>
<gene>
    <name evidence="1" type="ORF">AACH06_26740</name>
</gene>
<dbReference type="Proteomes" id="UP001371218">
    <property type="component" value="Unassembled WGS sequence"/>
</dbReference>
<dbReference type="EMBL" id="JBBUTG010000029">
    <property type="protein sequence ID" value="MEK8034442.1"/>
    <property type="molecule type" value="Genomic_DNA"/>
</dbReference>
<protein>
    <submittedName>
        <fullName evidence="1">Uncharacterized protein</fullName>
    </submittedName>
</protein>